<name>A0A1F8FUT6_9BACT</name>
<accession>A0A1F8FUT6</accession>
<keyword evidence="5 6" id="KW-0472">Membrane</keyword>
<dbReference type="Pfam" id="PF09335">
    <property type="entry name" value="VTT_dom"/>
    <property type="match status" value="1"/>
</dbReference>
<feature type="transmembrane region" description="Helical" evidence="6">
    <location>
        <begin position="137"/>
        <end position="158"/>
    </location>
</feature>
<sequence>MGAEFLLQLLLAYRYAIIAPAVFVIGAPVSLVAGVLLRLDVLELIPTCLMLALGELMADVWWYWLGIRYGDSFIKRYGRYVGITHASVTYTKDLFKRHHDIIIFTSKITAGLGFGTVIMFTAGLSRVPFRRYMMLNIAGQFLWTAALLSIGYSLGHLFTEVSNVFEKTALIALVVIILVSLIGFGRYLKSWVMENPTDANHV</sequence>
<dbReference type="GO" id="GO:0005886">
    <property type="term" value="C:plasma membrane"/>
    <property type="evidence" value="ECO:0007669"/>
    <property type="project" value="UniProtKB-SubCell"/>
</dbReference>
<feature type="transmembrane region" description="Helical" evidence="6">
    <location>
        <begin position="12"/>
        <end position="37"/>
    </location>
</feature>
<dbReference type="AlphaFoldDB" id="A0A1F8FUT6"/>
<dbReference type="STRING" id="1802685.A3C88_00360"/>
<dbReference type="PANTHER" id="PTHR42709:SF6">
    <property type="entry name" value="UNDECAPRENYL PHOSPHATE TRANSPORTER A"/>
    <property type="match status" value="1"/>
</dbReference>
<feature type="transmembrane region" description="Helical" evidence="6">
    <location>
        <begin position="44"/>
        <end position="64"/>
    </location>
</feature>
<keyword evidence="2" id="KW-1003">Cell membrane</keyword>
<reference evidence="8 9" key="1">
    <citation type="journal article" date="2016" name="Nat. Commun.">
        <title>Thousands of microbial genomes shed light on interconnected biogeochemical processes in an aquifer system.</title>
        <authorList>
            <person name="Anantharaman K."/>
            <person name="Brown C.T."/>
            <person name="Hug L.A."/>
            <person name="Sharon I."/>
            <person name="Castelle C.J."/>
            <person name="Probst A.J."/>
            <person name="Thomas B.C."/>
            <person name="Singh A."/>
            <person name="Wilkins M.J."/>
            <person name="Karaoz U."/>
            <person name="Brodie E.L."/>
            <person name="Williams K.H."/>
            <person name="Hubbard S.S."/>
            <person name="Banfield J.F."/>
        </authorList>
    </citation>
    <scope>NUCLEOTIDE SEQUENCE [LARGE SCALE GENOMIC DNA]</scope>
</reference>
<dbReference type="InterPro" id="IPR051311">
    <property type="entry name" value="DedA_domain"/>
</dbReference>
<evidence type="ECO:0000313" key="8">
    <source>
        <dbReference type="EMBL" id="OGN16937.1"/>
    </source>
</evidence>
<keyword evidence="3 6" id="KW-0812">Transmembrane</keyword>
<evidence type="ECO:0000256" key="2">
    <source>
        <dbReference type="ARBA" id="ARBA00022475"/>
    </source>
</evidence>
<evidence type="ECO:0000256" key="3">
    <source>
        <dbReference type="ARBA" id="ARBA00022692"/>
    </source>
</evidence>
<evidence type="ECO:0000259" key="7">
    <source>
        <dbReference type="Pfam" id="PF09335"/>
    </source>
</evidence>
<dbReference type="InterPro" id="IPR032816">
    <property type="entry name" value="VTT_dom"/>
</dbReference>
<evidence type="ECO:0000313" key="9">
    <source>
        <dbReference type="Proteomes" id="UP000178117"/>
    </source>
</evidence>
<proteinExistence type="predicted"/>
<evidence type="ECO:0000256" key="5">
    <source>
        <dbReference type="ARBA" id="ARBA00023136"/>
    </source>
</evidence>
<evidence type="ECO:0000256" key="4">
    <source>
        <dbReference type="ARBA" id="ARBA00022989"/>
    </source>
</evidence>
<evidence type="ECO:0000256" key="6">
    <source>
        <dbReference type="SAM" id="Phobius"/>
    </source>
</evidence>
<protein>
    <recommendedName>
        <fullName evidence="7">VTT domain-containing protein</fullName>
    </recommendedName>
</protein>
<evidence type="ECO:0000256" key="1">
    <source>
        <dbReference type="ARBA" id="ARBA00004651"/>
    </source>
</evidence>
<comment type="subcellular location">
    <subcellularLocation>
        <location evidence="1">Cell membrane</location>
        <topology evidence="1">Multi-pass membrane protein</topology>
    </subcellularLocation>
</comment>
<dbReference type="Proteomes" id="UP000178117">
    <property type="component" value="Unassembled WGS sequence"/>
</dbReference>
<feature type="transmembrane region" description="Helical" evidence="6">
    <location>
        <begin position="170"/>
        <end position="188"/>
    </location>
</feature>
<feature type="domain" description="VTT" evidence="7">
    <location>
        <begin position="26"/>
        <end position="152"/>
    </location>
</feature>
<gene>
    <name evidence="8" type="ORF">A3C88_00360</name>
</gene>
<comment type="caution">
    <text evidence="8">The sequence shown here is derived from an EMBL/GenBank/DDBJ whole genome shotgun (WGS) entry which is preliminary data.</text>
</comment>
<feature type="transmembrane region" description="Helical" evidence="6">
    <location>
        <begin position="101"/>
        <end position="125"/>
    </location>
</feature>
<organism evidence="8 9">
    <name type="scientific">Candidatus Yanofskybacteria bacterium RIFCSPHIGHO2_02_FULL_50_12</name>
    <dbReference type="NCBI Taxonomy" id="1802685"/>
    <lineage>
        <taxon>Bacteria</taxon>
        <taxon>Candidatus Yanofskyibacteriota</taxon>
    </lineage>
</organism>
<dbReference type="PANTHER" id="PTHR42709">
    <property type="entry name" value="ALKALINE PHOSPHATASE LIKE PROTEIN"/>
    <property type="match status" value="1"/>
</dbReference>
<dbReference type="EMBL" id="MGJZ01000021">
    <property type="protein sequence ID" value="OGN16937.1"/>
    <property type="molecule type" value="Genomic_DNA"/>
</dbReference>
<keyword evidence="4 6" id="KW-1133">Transmembrane helix</keyword>